<name>A0ABS6BLL5_9SPHN</name>
<feature type="region of interest" description="Disordered" evidence="1">
    <location>
        <begin position="66"/>
        <end position="87"/>
    </location>
</feature>
<dbReference type="RefSeq" id="WP_216326495.1">
    <property type="nucleotide sequence ID" value="NZ_JAHKRT010000008.1"/>
</dbReference>
<evidence type="ECO:0000256" key="2">
    <source>
        <dbReference type="SAM" id="SignalP"/>
    </source>
</evidence>
<keyword evidence="4" id="KW-1185">Reference proteome</keyword>
<feature type="chain" id="PRO_5045920490" description="PsiF repeat-containing protein" evidence="2">
    <location>
        <begin position="21"/>
        <end position="87"/>
    </location>
</feature>
<keyword evidence="2" id="KW-0732">Signal</keyword>
<dbReference type="EMBL" id="JAHKRT010000008">
    <property type="protein sequence ID" value="MBU3079069.1"/>
    <property type="molecule type" value="Genomic_DNA"/>
</dbReference>
<feature type="region of interest" description="Disordered" evidence="1">
    <location>
        <begin position="19"/>
        <end position="50"/>
    </location>
</feature>
<evidence type="ECO:0000313" key="4">
    <source>
        <dbReference type="Proteomes" id="UP000776276"/>
    </source>
</evidence>
<proteinExistence type="predicted"/>
<gene>
    <name evidence="3" type="ORF">KOF26_14505</name>
</gene>
<comment type="caution">
    <text evidence="3">The sequence shown here is derived from an EMBL/GenBank/DDBJ whole genome shotgun (WGS) entry which is preliminary data.</text>
</comment>
<feature type="compositionally biased region" description="Polar residues" evidence="1">
    <location>
        <begin position="78"/>
        <end position="87"/>
    </location>
</feature>
<accession>A0ABS6BLL5</accession>
<evidence type="ECO:0000256" key="1">
    <source>
        <dbReference type="SAM" id="MobiDB-lite"/>
    </source>
</evidence>
<reference evidence="3 4" key="1">
    <citation type="submission" date="2021-06" db="EMBL/GenBank/DDBJ databases">
        <title>Sphingomonas sp. XMGL2, whole genome shotgun sequencing project.</title>
        <authorList>
            <person name="Zhao G."/>
            <person name="Shen L."/>
        </authorList>
    </citation>
    <scope>NUCLEOTIDE SEQUENCE [LARGE SCALE GENOMIC DNA]</scope>
    <source>
        <strain evidence="3 4">XMGL2</strain>
    </source>
</reference>
<sequence length="87" mass="9112">MRLPALAALLLASMAAAASAQVPEGQPSTAPEKKLCRSQEAKTGSFMRPKRECHTAAEWAEIAKANRANAPAVPPPQLQLNGPNGQP</sequence>
<organism evidence="3 4">
    <name type="scientific">Sphingomonas quercus</name>
    <dbReference type="NCBI Taxonomy" id="2842451"/>
    <lineage>
        <taxon>Bacteria</taxon>
        <taxon>Pseudomonadati</taxon>
        <taxon>Pseudomonadota</taxon>
        <taxon>Alphaproteobacteria</taxon>
        <taxon>Sphingomonadales</taxon>
        <taxon>Sphingomonadaceae</taxon>
        <taxon>Sphingomonas</taxon>
    </lineage>
</organism>
<evidence type="ECO:0000313" key="3">
    <source>
        <dbReference type="EMBL" id="MBU3079069.1"/>
    </source>
</evidence>
<evidence type="ECO:0008006" key="5">
    <source>
        <dbReference type="Google" id="ProtNLM"/>
    </source>
</evidence>
<dbReference type="Proteomes" id="UP000776276">
    <property type="component" value="Unassembled WGS sequence"/>
</dbReference>
<protein>
    <recommendedName>
        <fullName evidence="5">PsiF repeat-containing protein</fullName>
    </recommendedName>
</protein>
<feature type="compositionally biased region" description="Basic and acidic residues" evidence="1">
    <location>
        <begin position="31"/>
        <end position="40"/>
    </location>
</feature>
<feature type="signal peptide" evidence="2">
    <location>
        <begin position="1"/>
        <end position="20"/>
    </location>
</feature>